<keyword evidence="5" id="KW-0234">DNA repair</keyword>
<evidence type="ECO:0000313" key="9">
    <source>
        <dbReference type="EMBL" id="CAH1955851.1"/>
    </source>
</evidence>
<evidence type="ECO:0000313" key="10">
    <source>
        <dbReference type="Proteomes" id="UP001152888"/>
    </source>
</evidence>
<reference evidence="9" key="1">
    <citation type="submission" date="2022-03" db="EMBL/GenBank/DDBJ databases">
        <authorList>
            <person name="Sayadi A."/>
        </authorList>
    </citation>
    <scope>NUCLEOTIDE SEQUENCE</scope>
</reference>
<dbReference type="PANTHER" id="PTHR21541">
    <property type="entry name" value="BTB POZ DOMAIN CONTAINING 12"/>
    <property type="match status" value="1"/>
</dbReference>
<comment type="similarity">
    <text evidence="2">Belongs to the SLX4 family.</text>
</comment>
<dbReference type="AlphaFoldDB" id="A0A9P0JLJ7"/>
<dbReference type="GO" id="GO:0000712">
    <property type="term" value="P:resolution of meiotic recombination intermediates"/>
    <property type="evidence" value="ECO:0007669"/>
    <property type="project" value="TreeGrafter"/>
</dbReference>
<dbReference type="Pfam" id="PF09494">
    <property type="entry name" value="Slx4"/>
    <property type="match status" value="1"/>
</dbReference>
<comment type="subcellular location">
    <subcellularLocation>
        <location evidence="1">Nucleus</location>
    </subcellularLocation>
</comment>
<feature type="compositionally biased region" description="Basic and acidic residues" evidence="8">
    <location>
        <begin position="695"/>
        <end position="722"/>
    </location>
</feature>
<dbReference type="CDD" id="cd22999">
    <property type="entry name" value="SAP_SLX4"/>
    <property type="match status" value="1"/>
</dbReference>
<evidence type="ECO:0000256" key="4">
    <source>
        <dbReference type="ARBA" id="ARBA00023172"/>
    </source>
</evidence>
<dbReference type="GO" id="GO:0006260">
    <property type="term" value="P:DNA replication"/>
    <property type="evidence" value="ECO:0007669"/>
    <property type="project" value="InterPro"/>
</dbReference>
<keyword evidence="3" id="KW-0227">DNA damage</keyword>
<evidence type="ECO:0000256" key="2">
    <source>
        <dbReference type="ARBA" id="ARBA00006661"/>
    </source>
</evidence>
<sequence>MNKFKKENDSFDSPYRHCLSEIKCVETNNEDDSFATPTITRSKVQKQPAKRQIKKNTKCKSQRIDAIFKKAKDKLSHLDVNPDHLQMAIALSKSTFNQENPVKSKRLNVEERTFDPKLGSILERYGFRSSRSVPSRTTFNQEEAFQQRKRSRFLYALFSTAQEDKNALIDEKISTVISQPIINFENGVAEKNIFSNILKNCHVIHSKLLKIHSYNSNEDASNYYTRSLNLERTLSSCGSLLKNWESIPGRESPNPEEQPQEDYLHQSCRESEFELKDTKSDEFSSCSINIINHLEQTPSTDSLKEIEKWLDIDSVQVDTSHGDSCSSNGTNSSDTLAKRIKLGCIKPDKVNIHDAKSGQSEKTSQYFNTTSKLSETEIGEGSAPSRSYCVSPDLFSSEDEESVKITEKCMKLQGNAQASSNQKGIECYESFSADSSALSQEMYTSVNSKACDNPNNRTRYGKVKDDQDKVILILDSDDDSNVIAENKTDKKAEEKASMHTTDLLSCLTESFEQKVPQLYGPQYEIEDKSITEQILSFDKKSFCINGNEKCGEHKLFVSMDSHLNEQTENPAISTENLEREDQILEGKNQGSMSPLNCLSTNLTVNMDFDEPRCSSASKLYSPSFNSNSKLNVTEYIENMLGEDYVTDDVNEEQHNNEISLSQSSSGSIVISDEELNCTKLQQKTNSHSDDELEDEKASYDENIEEKDAMGVNEKKRMSEHQKKSGNFSDSFDELLQNSEVLTDIDNLVCEPELSKPCHRKSKSVENKDMTNLDIVPITPKNKNKLIIKTRNVTPMPDYEKMSSAEIVDELKKFRVKPLKRQRGITMLKYIYECTHPLVPTTERYRDEVEENRVFKKRRKDDNVEEVSIEDSETRLMSKDIVCKNDIIESENPEDLIFERKIPAKLAYCRIPLQIVWYNFVQSNSELKKNILLYEPIHLNSVYAMLKEQSGCKFHMENSKTFGLKPEFAMHCKHINLRTLTKGLLWAIICSM</sequence>
<keyword evidence="6" id="KW-0539">Nucleus</keyword>
<dbReference type="GO" id="GO:0033557">
    <property type="term" value="C:Slx1-Slx4 complex"/>
    <property type="evidence" value="ECO:0007669"/>
    <property type="project" value="InterPro"/>
</dbReference>
<accession>A0A9P0JLJ7</accession>
<dbReference type="Proteomes" id="UP001152888">
    <property type="component" value="Unassembled WGS sequence"/>
</dbReference>
<evidence type="ECO:0000256" key="1">
    <source>
        <dbReference type="ARBA" id="ARBA00004123"/>
    </source>
</evidence>
<evidence type="ECO:0000256" key="8">
    <source>
        <dbReference type="SAM" id="MobiDB-lite"/>
    </source>
</evidence>
<evidence type="ECO:0000256" key="7">
    <source>
        <dbReference type="ARBA" id="ARBA00029496"/>
    </source>
</evidence>
<organism evidence="9 10">
    <name type="scientific">Acanthoscelides obtectus</name>
    <name type="common">Bean weevil</name>
    <name type="synonym">Bruchus obtectus</name>
    <dbReference type="NCBI Taxonomy" id="200917"/>
    <lineage>
        <taxon>Eukaryota</taxon>
        <taxon>Metazoa</taxon>
        <taxon>Ecdysozoa</taxon>
        <taxon>Arthropoda</taxon>
        <taxon>Hexapoda</taxon>
        <taxon>Insecta</taxon>
        <taxon>Pterygota</taxon>
        <taxon>Neoptera</taxon>
        <taxon>Endopterygota</taxon>
        <taxon>Coleoptera</taxon>
        <taxon>Polyphaga</taxon>
        <taxon>Cucujiformia</taxon>
        <taxon>Chrysomeloidea</taxon>
        <taxon>Chrysomelidae</taxon>
        <taxon>Bruchinae</taxon>
        <taxon>Bruchini</taxon>
        <taxon>Acanthoscelides</taxon>
    </lineage>
</organism>
<keyword evidence="4" id="KW-0233">DNA recombination</keyword>
<gene>
    <name evidence="9" type="ORF">ACAOBT_LOCUS1291</name>
</gene>
<name>A0A9P0JLJ7_ACAOB</name>
<dbReference type="GO" id="GO:0006281">
    <property type="term" value="P:DNA repair"/>
    <property type="evidence" value="ECO:0007669"/>
    <property type="project" value="UniProtKB-KW"/>
</dbReference>
<dbReference type="EMBL" id="CAKOFQ010006663">
    <property type="protein sequence ID" value="CAH1955851.1"/>
    <property type="molecule type" value="Genomic_DNA"/>
</dbReference>
<proteinExistence type="inferred from homology"/>
<evidence type="ECO:0000256" key="6">
    <source>
        <dbReference type="ARBA" id="ARBA00023242"/>
    </source>
</evidence>
<comment type="caution">
    <text evidence="9">The sequence shown here is derived from an EMBL/GenBank/DDBJ whole genome shotgun (WGS) entry which is preliminary data.</text>
</comment>
<dbReference type="PANTHER" id="PTHR21541:SF3">
    <property type="entry name" value="STRUCTURE-SPECIFIC ENDONUCLEASE SUBUNIT SLX4"/>
    <property type="match status" value="1"/>
</dbReference>
<protein>
    <recommendedName>
        <fullName evidence="7">Structure-specific endonuclease subunit SLX4</fullName>
    </recommendedName>
</protein>
<evidence type="ECO:0000256" key="3">
    <source>
        <dbReference type="ARBA" id="ARBA00022763"/>
    </source>
</evidence>
<keyword evidence="10" id="KW-1185">Reference proteome</keyword>
<dbReference type="InterPro" id="IPR018574">
    <property type="entry name" value="Structure-sp_endonuc_su_Slx4"/>
</dbReference>
<evidence type="ECO:0000256" key="5">
    <source>
        <dbReference type="ARBA" id="ARBA00023204"/>
    </source>
</evidence>
<feature type="region of interest" description="Disordered" evidence="8">
    <location>
        <begin position="682"/>
        <end position="729"/>
    </location>
</feature>
<dbReference type="OrthoDB" id="5576441at2759"/>